<dbReference type="InterPro" id="IPR002172">
    <property type="entry name" value="LDrepeatLR_classA_rpt"/>
</dbReference>
<dbReference type="CDD" id="cd00112">
    <property type="entry name" value="LDLa"/>
    <property type="match status" value="1"/>
</dbReference>
<organism evidence="17 18">
    <name type="scientific">Littorina saxatilis</name>
    <dbReference type="NCBI Taxonomy" id="31220"/>
    <lineage>
        <taxon>Eukaryota</taxon>
        <taxon>Metazoa</taxon>
        <taxon>Spiralia</taxon>
        <taxon>Lophotrochozoa</taxon>
        <taxon>Mollusca</taxon>
        <taxon>Gastropoda</taxon>
        <taxon>Caenogastropoda</taxon>
        <taxon>Littorinimorpha</taxon>
        <taxon>Littorinoidea</taxon>
        <taxon>Littorinidae</taxon>
        <taxon>Littorina</taxon>
    </lineage>
</organism>
<protein>
    <recommendedName>
        <fullName evidence="16">G-protein coupled receptors family 1 profile domain-containing protein</fullName>
    </recommendedName>
</protein>
<feature type="region of interest" description="Disordered" evidence="14">
    <location>
        <begin position="276"/>
        <end position="300"/>
    </location>
</feature>
<dbReference type="Gene3D" id="3.80.10.10">
    <property type="entry name" value="Ribonuclease Inhibitor"/>
    <property type="match status" value="1"/>
</dbReference>
<keyword evidence="9 12" id="KW-1015">Disulfide bond</keyword>
<dbReference type="InterPro" id="IPR023415">
    <property type="entry name" value="LDLR_class-A_CS"/>
</dbReference>
<dbReference type="PANTHER" id="PTHR24372:SF77">
    <property type="entry name" value="G-PROTEIN COUPLED RECEPTORS FAMILY 1 PROFILE DOMAIN-CONTAINING PROTEIN"/>
    <property type="match status" value="1"/>
</dbReference>
<feature type="transmembrane region" description="Helical" evidence="15">
    <location>
        <begin position="1009"/>
        <end position="1034"/>
    </location>
</feature>
<dbReference type="InterPro" id="IPR001611">
    <property type="entry name" value="Leu-rich_rpt"/>
</dbReference>
<comment type="caution">
    <text evidence="17">The sequence shown here is derived from an EMBL/GenBank/DDBJ whole genome shotgun (WGS) entry which is preliminary data.</text>
</comment>
<accession>A0AAN9GCM0</accession>
<dbReference type="PROSITE" id="PS00237">
    <property type="entry name" value="G_PROTEIN_RECEP_F1_1"/>
    <property type="match status" value="1"/>
</dbReference>
<keyword evidence="8 15" id="KW-0472">Membrane</keyword>
<dbReference type="SUPFAM" id="SSF81321">
    <property type="entry name" value="Family A G protein-coupled receptor-like"/>
    <property type="match status" value="1"/>
</dbReference>
<dbReference type="CDD" id="cd00037">
    <property type="entry name" value="CLECT"/>
    <property type="match status" value="1"/>
</dbReference>
<evidence type="ECO:0000313" key="17">
    <source>
        <dbReference type="EMBL" id="KAK7103352.1"/>
    </source>
</evidence>
<dbReference type="InterPro" id="IPR017452">
    <property type="entry name" value="GPCR_Rhodpsn_7TM"/>
</dbReference>
<dbReference type="Gene3D" id="4.10.400.10">
    <property type="entry name" value="Low-density Lipoprotein Receptor"/>
    <property type="match status" value="2"/>
</dbReference>
<evidence type="ECO:0000256" key="9">
    <source>
        <dbReference type="ARBA" id="ARBA00023157"/>
    </source>
</evidence>
<dbReference type="PROSITE" id="PS50262">
    <property type="entry name" value="G_PROTEIN_RECEP_F1_2"/>
    <property type="match status" value="1"/>
</dbReference>
<evidence type="ECO:0000256" key="4">
    <source>
        <dbReference type="ARBA" id="ARBA00022692"/>
    </source>
</evidence>
<keyword evidence="11 13" id="KW-0807">Transducer</keyword>
<feature type="transmembrane region" description="Helical" evidence="15">
    <location>
        <begin position="1046"/>
        <end position="1069"/>
    </location>
</feature>
<feature type="transmembrane region" description="Helical" evidence="15">
    <location>
        <begin position="872"/>
        <end position="893"/>
    </location>
</feature>
<dbReference type="Proteomes" id="UP001374579">
    <property type="component" value="Unassembled WGS sequence"/>
</dbReference>
<keyword evidence="10 13" id="KW-0675">Receptor</keyword>
<dbReference type="PROSITE" id="PS01209">
    <property type="entry name" value="LDLRA_1"/>
    <property type="match status" value="1"/>
</dbReference>
<dbReference type="SUPFAM" id="SSF56436">
    <property type="entry name" value="C-type lectin-like"/>
    <property type="match status" value="1"/>
</dbReference>
<sequence>MPIFIFHAEEFSFPGFRLLYTFHQPHELPQKVSEADTWNCSVTYYSAFRQHLDCNLVGECVHGEDESSCNYTRCRPHHRDGFQVEGKCYFLRFPNKRIYHDDASVSCQEEGGRLASLTSHAQYSRVTRLLWSRYKYDVIVGISSYSALPTMYNPSWRCEDGTVVYPARVVFDTQLPVCGRISHMKNYFSKSYKDGSDTVRFAPCNKQGGSYDITASYLCEVLGHVSLLQQRSASGDSPRTLSVKDLSLRLPETDLTFQQLPGDSFITLYTLQSPRKQREGTKRSSVAGSQTDTNSENGGPSFVECPSGHVTHSFLACDKLASCFAPREEMRFSSARESWDKPLSTSCRAPMTSLPPSFPCERGSQRVPYSMVCDHRQDCQDDASDEDFCVFSSCSARRLRRCGRSQQCYSESERCNGLEYCANGADETVCNRERFELLKFNPTNFKVYETPPPPGIVDFNVTYWEDRIVRLGNASENQTICPETHFQCPGGGYCLPVYVVCNDVYDCPDHEDERECERFECPGWYRCRGSRVCLHPQHLCDGFQHCPRHDDEDFCGLSCPAHCLCHGLAFTCTSGVALEQVSTVVRYLDARSSGVSPQQLTNKTFLIYLNLASCNHTHLVATFLPNLQILDLADNLFAQIASDSLSGFPRLRVLFLTNNPLTSLFSAGNSSVPSLQFLDLSGVVIPQLDGQILGKLPNLRSLNLSGCGVERAEDSTFDELLTLQTVDLRGCSMSLFPQDLLHGLPRLKALYTDNYKLCCPALLPSGFNADGCFAPTNEISSCTSLLRSDLYRVFLFLFMILALLGNFLSLVIRGCLQKGKKVSGFIVFVTHLCLSDLLMGVYLAVIGVADRTFQDSYLWEDHSWRKSVTCKAAGFLALLSCEASSLIICLITLDRFLVLTLPFSRVRFHWKSAHMACTAVWLVGMGLAAVPLLPETAHWQFYSQTGICIPLPVTRATFAGHAYAQGIMIVFNFALFVLIAVGQVAIFLSVRSHSMSTDSASVSSRDMSVARRLFTVAASNFLCWFPVGVLGLLASRGTAIAGEVNVGLAIFVLPLNSVLNPFLYTFNVVMERQRGKREEDLLRWLKSTLDSVEAKET</sequence>
<reference evidence="17 18" key="1">
    <citation type="submission" date="2024-02" db="EMBL/GenBank/DDBJ databases">
        <title>Chromosome-scale genome assembly of the rough periwinkle Littorina saxatilis.</title>
        <authorList>
            <person name="De Jode A."/>
            <person name="Faria R."/>
            <person name="Formenti G."/>
            <person name="Sims Y."/>
            <person name="Smith T.P."/>
            <person name="Tracey A."/>
            <person name="Wood J.M.D."/>
            <person name="Zagrodzka Z.B."/>
            <person name="Johannesson K."/>
            <person name="Butlin R.K."/>
            <person name="Leder E.H."/>
        </authorList>
    </citation>
    <scope>NUCLEOTIDE SEQUENCE [LARGE SCALE GENOMIC DNA]</scope>
    <source>
        <strain evidence="17">Snail1</strain>
        <tissue evidence="17">Muscle</tissue>
    </source>
</reference>
<dbReference type="GO" id="GO:0007189">
    <property type="term" value="P:adenylate cyclase-activating G protein-coupled receptor signaling pathway"/>
    <property type="evidence" value="ECO:0007669"/>
    <property type="project" value="TreeGrafter"/>
</dbReference>
<evidence type="ECO:0000256" key="12">
    <source>
        <dbReference type="PROSITE-ProRule" id="PRU00124"/>
    </source>
</evidence>
<comment type="similarity">
    <text evidence="13">Belongs to the G-protein coupled receptor 1 family.</text>
</comment>
<dbReference type="InterPro" id="IPR016186">
    <property type="entry name" value="C-type_lectin-like/link_sf"/>
</dbReference>
<dbReference type="GO" id="GO:0009755">
    <property type="term" value="P:hormone-mediated signaling pathway"/>
    <property type="evidence" value="ECO:0007669"/>
    <property type="project" value="TreeGrafter"/>
</dbReference>
<evidence type="ECO:0000256" key="11">
    <source>
        <dbReference type="ARBA" id="ARBA00023224"/>
    </source>
</evidence>
<evidence type="ECO:0000256" key="1">
    <source>
        <dbReference type="ARBA" id="ARBA00004651"/>
    </source>
</evidence>
<evidence type="ECO:0000256" key="14">
    <source>
        <dbReference type="SAM" id="MobiDB-lite"/>
    </source>
</evidence>
<dbReference type="SMART" id="SM00369">
    <property type="entry name" value="LRR_TYP"/>
    <property type="match status" value="5"/>
</dbReference>
<dbReference type="Pfam" id="PF13855">
    <property type="entry name" value="LRR_8"/>
    <property type="match status" value="1"/>
</dbReference>
<dbReference type="Pfam" id="PF00001">
    <property type="entry name" value="7tm_1"/>
    <property type="match status" value="1"/>
</dbReference>
<evidence type="ECO:0000313" key="18">
    <source>
        <dbReference type="Proteomes" id="UP001374579"/>
    </source>
</evidence>
<evidence type="ECO:0000259" key="16">
    <source>
        <dbReference type="PROSITE" id="PS50262"/>
    </source>
</evidence>
<dbReference type="InterPro" id="IPR003591">
    <property type="entry name" value="Leu-rich_rpt_typical-subtyp"/>
</dbReference>
<keyword evidence="3" id="KW-0433">Leucine-rich repeat</keyword>
<feature type="disulfide bond" evidence="12">
    <location>
        <begin position="540"/>
        <end position="555"/>
    </location>
</feature>
<dbReference type="InterPro" id="IPR016187">
    <property type="entry name" value="CTDL_fold"/>
</dbReference>
<dbReference type="InterPro" id="IPR000276">
    <property type="entry name" value="GPCR_Rhodpsn"/>
</dbReference>
<keyword evidence="6 15" id="KW-1133">Transmembrane helix</keyword>
<feature type="disulfide bond" evidence="12">
    <location>
        <begin position="521"/>
        <end position="533"/>
    </location>
</feature>
<dbReference type="SUPFAM" id="SSF57424">
    <property type="entry name" value="LDL receptor-like module"/>
    <property type="match status" value="2"/>
</dbReference>
<evidence type="ECO:0000256" key="2">
    <source>
        <dbReference type="ARBA" id="ARBA00022475"/>
    </source>
</evidence>
<evidence type="ECO:0000256" key="15">
    <source>
        <dbReference type="SAM" id="Phobius"/>
    </source>
</evidence>
<dbReference type="GO" id="GO:0005886">
    <property type="term" value="C:plasma membrane"/>
    <property type="evidence" value="ECO:0007669"/>
    <property type="project" value="UniProtKB-SubCell"/>
</dbReference>
<dbReference type="Pfam" id="PF00057">
    <property type="entry name" value="Ldl_recept_a"/>
    <property type="match status" value="1"/>
</dbReference>
<feature type="transmembrane region" description="Helical" evidence="15">
    <location>
        <begin position="824"/>
        <end position="849"/>
    </location>
</feature>
<comment type="caution">
    <text evidence="12">Lacks conserved residue(s) required for the propagation of feature annotation.</text>
</comment>
<comment type="subcellular location">
    <subcellularLocation>
        <location evidence="1">Cell membrane</location>
        <topology evidence="1">Multi-pass membrane protein</topology>
    </subcellularLocation>
</comment>
<evidence type="ECO:0000256" key="5">
    <source>
        <dbReference type="ARBA" id="ARBA00022737"/>
    </source>
</evidence>
<feature type="disulfide bond" evidence="12">
    <location>
        <begin position="415"/>
        <end position="430"/>
    </location>
</feature>
<dbReference type="Gene3D" id="3.10.100.10">
    <property type="entry name" value="Mannose-Binding Protein A, subunit A"/>
    <property type="match status" value="1"/>
</dbReference>
<feature type="transmembrane region" description="Helical" evidence="15">
    <location>
        <begin position="913"/>
        <end position="933"/>
    </location>
</feature>
<dbReference type="PRINTS" id="PR00237">
    <property type="entry name" value="GPCRRHODOPSN"/>
</dbReference>
<evidence type="ECO:0000256" key="8">
    <source>
        <dbReference type="ARBA" id="ARBA00023136"/>
    </source>
</evidence>
<name>A0AAN9GCM0_9CAEN</name>
<dbReference type="InterPro" id="IPR032675">
    <property type="entry name" value="LRR_dom_sf"/>
</dbReference>
<dbReference type="EMBL" id="JBAMIC010000008">
    <property type="protein sequence ID" value="KAK7103352.1"/>
    <property type="molecule type" value="Genomic_DNA"/>
</dbReference>
<keyword evidence="5" id="KW-0677">Repeat</keyword>
<feature type="domain" description="G-protein coupled receptors family 1 profile" evidence="16">
    <location>
        <begin position="805"/>
        <end position="1064"/>
    </location>
</feature>
<dbReference type="SMART" id="SM00192">
    <property type="entry name" value="LDLa"/>
    <property type="match status" value="4"/>
</dbReference>
<feature type="compositionally biased region" description="Polar residues" evidence="14">
    <location>
        <begin position="283"/>
        <end position="298"/>
    </location>
</feature>
<keyword evidence="2" id="KW-1003">Cell membrane</keyword>
<feature type="transmembrane region" description="Helical" evidence="15">
    <location>
        <begin position="790"/>
        <end position="812"/>
    </location>
</feature>
<feature type="transmembrane region" description="Helical" evidence="15">
    <location>
        <begin position="962"/>
        <end position="988"/>
    </location>
</feature>
<dbReference type="Gene3D" id="1.20.1070.10">
    <property type="entry name" value="Rhodopsin 7-helix transmembrane proteins"/>
    <property type="match status" value="1"/>
</dbReference>
<keyword evidence="18" id="KW-1185">Reference proteome</keyword>
<evidence type="ECO:0000256" key="13">
    <source>
        <dbReference type="RuleBase" id="RU000688"/>
    </source>
</evidence>
<evidence type="ECO:0000256" key="6">
    <source>
        <dbReference type="ARBA" id="ARBA00022989"/>
    </source>
</evidence>
<dbReference type="PROSITE" id="PS50068">
    <property type="entry name" value="LDLRA_2"/>
    <property type="match status" value="3"/>
</dbReference>
<gene>
    <name evidence="17" type="ORF">V1264_018270</name>
</gene>
<keyword evidence="4 13" id="KW-0812">Transmembrane</keyword>
<feature type="disulfide bond" evidence="12">
    <location>
        <begin position="501"/>
        <end position="516"/>
    </location>
</feature>
<dbReference type="SUPFAM" id="SSF52058">
    <property type="entry name" value="L domain-like"/>
    <property type="match status" value="1"/>
</dbReference>
<proteinExistence type="inferred from homology"/>
<dbReference type="InterPro" id="IPR036055">
    <property type="entry name" value="LDL_receptor-like_sf"/>
</dbReference>
<keyword evidence="7 13" id="KW-0297">G-protein coupled receptor</keyword>
<evidence type="ECO:0000256" key="7">
    <source>
        <dbReference type="ARBA" id="ARBA00023040"/>
    </source>
</evidence>
<evidence type="ECO:0000256" key="3">
    <source>
        <dbReference type="ARBA" id="ARBA00022614"/>
    </source>
</evidence>
<evidence type="ECO:0000256" key="10">
    <source>
        <dbReference type="ARBA" id="ARBA00023170"/>
    </source>
</evidence>
<dbReference type="AlphaFoldDB" id="A0AAN9GCM0"/>
<dbReference type="PANTHER" id="PTHR24372">
    <property type="entry name" value="GLYCOPROTEIN HORMONE RECEPTOR"/>
    <property type="match status" value="1"/>
</dbReference>
<dbReference type="GO" id="GO:0008528">
    <property type="term" value="F:G protein-coupled peptide receptor activity"/>
    <property type="evidence" value="ECO:0007669"/>
    <property type="project" value="TreeGrafter"/>
</dbReference>